<dbReference type="Proteomes" id="UP000076871">
    <property type="component" value="Unassembled WGS sequence"/>
</dbReference>
<name>A0A165ETL4_9APHY</name>
<protein>
    <submittedName>
        <fullName evidence="1">Uncharacterized protein</fullName>
    </submittedName>
</protein>
<dbReference type="AlphaFoldDB" id="A0A165ETL4"/>
<evidence type="ECO:0000313" key="1">
    <source>
        <dbReference type="EMBL" id="KZT07731.1"/>
    </source>
</evidence>
<proteinExistence type="predicted"/>
<gene>
    <name evidence="1" type="ORF">LAESUDRAFT_103934</name>
</gene>
<keyword evidence="2" id="KW-1185">Reference proteome</keyword>
<dbReference type="InParanoid" id="A0A165ETL4"/>
<sequence length="203" mass="23750">MVTVCRTPPRFERQSPYRDLHCVLSRLVRWDSTEFNFVRMYQPRGPGQLLYRSVAKIFQNEPEICKLSGLQYAKCHPSQFRAAVTTKPSMLLHRYFKDNDDPRNVECRVCHLLTGHGHIGSYYHRFVPEESTSCRCQHPGIQTRDHLLLGCPSYVHARRHLFRPNKDPRIPDLFRFKDAWSTLAAFLRDSDAWTKASVLYDPG</sequence>
<organism evidence="1 2">
    <name type="scientific">Laetiporus sulphureus 93-53</name>
    <dbReference type="NCBI Taxonomy" id="1314785"/>
    <lineage>
        <taxon>Eukaryota</taxon>
        <taxon>Fungi</taxon>
        <taxon>Dikarya</taxon>
        <taxon>Basidiomycota</taxon>
        <taxon>Agaricomycotina</taxon>
        <taxon>Agaricomycetes</taxon>
        <taxon>Polyporales</taxon>
        <taxon>Laetiporus</taxon>
    </lineage>
</organism>
<dbReference type="STRING" id="1314785.A0A165ETL4"/>
<dbReference type="EMBL" id="KV427618">
    <property type="protein sequence ID" value="KZT07731.1"/>
    <property type="molecule type" value="Genomic_DNA"/>
</dbReference>
<reference evidence="1 2" key="1">
    <citation type="journal article" date="2016" name="Mol. Biol. Evol.">
        <title>Comparative Genomics of Early-Diverging Mushroom-Forming Fungi Provides Insights into the Origins of Lignocellulose Decay Capabilities.</title>
        <authorList>
            <person name="Nagy L.G."/>
            <person name="Riley R."/>
            <person name="Tritt A."/>
            <person name="Adam C."/>
            <person name="Daum C."/>
            <person name="Floudas D."/>
            <person name="Sun H."/>
            <person name="Yadav J.S."/>
            <person name="Pangilinan J."/>
            <person name="Larsson K.H."/>
            <person name="Matsuura K."/>
            <person name="Barry K."/>
            <person name="Labutti K."/>
            <person name="Kuo R."/>
            <person name="Ohm R.A."/>
            <person name="Bhattacharya S.S."/>
            <person name="Shirouzu T."/>
            <person name="Yoshinaga Y."/>
            <person name="Martin F.M."/>
            <person name="Grigoriev I.V."/>
            <person name="Hibbett D.S."/>
        </authorList>
    </citation>
    <scope>NUCLEOTIDE SEQUENCE [LARGE SCALE GENOMIC DNA]</scope>
    <source>
        <strain evidence="1 2">93-53</strain>
    </source>
</reference>
<evidence type="ECO:0000313" key="2">
    <source>
        <dbReference type="Proteomes" id="UP000076871"/>
    </source>
</evidence>
<dbReference type="RefSeq" id="XP_040765471.1">
    <property type="nucleotide sequence ID" value="XM_040901167.1"/>
</dbReference>
<accession>A0A165ETL4</accession>
<dbReference type="OrthoDB" id="3230070at2759"/>
<dbReference type="GeneID" id="63818199"/>